<dbReference type="InterPro" id="IPR013216">
    <property type="entry name" value="Methyltransf_11"/>
</dbReference>
<dbReference type="InterPro" id="IPR052356">
    <property type="entry name" value="Thiol_S-MT"/>
</dbReference>
<dbReference type="CDD" id="cd02440">
    <property type="entry name" value="AdoMet_MTases"/>
    <property type="match status" value="1"/>
</dbReference>
<comment type="caution">
    <text evidence="2">The sequence shown here is derived from an EMBL/GenBank/DDBJ whole genome shotgun (WGS) entry which is preliminary data.</text>
</comment>
<sequence length="199" mass="21884">MGFYNERILPHLIAVTMRHGELNPYRERIVGAAEGRVLEVGVGAGANLPFYGSGVSDVFGLDPSKRLLEMAAKAGPLHPLEASAEAIPLEADSVDTVVTTWTLCSIPDAHAALTEMRRVLKPGGRLLFVEHGLSPDKRVRWFQNRITPIWRCLAGGCHMNRPIDLLIREAGWKIEKIDTGYLRGPNPATYMYEGSARPG</sequence>
<organism evidence="2 3">
    <name type="scientific">Dichotomicrobium thermohalophilum</name>
    <dbReference type="NCBI Taxonomy" id="933063"/>
    <lineage>
        <taxon>Bacteria</taxon>
        <taxon>Pseudomonadati</taxon>
        <taxon>Pseudomonadota</taxon>
        <taxon>Alphaproteobacteria</taxon>
        <taxon>Hyphomicrobiales</taxon>
        <taxon>Hyphomicrobiaceae</taxon>
        <taxon>Dichotomicrobium</taxon>
    </lineage>
</organism>
<gene>
    <name evidence="2" type="ORF">BXY53_1466</name>
</gene>
<accession>A0A397QDN2</accession>
<dbReference type="OrthoDB" id="9777830at2"/>
<keyword evidence="2" id="KW-0489">Methyltransferase</keyword>
<dbReference type="GO" id="GO:0032259">
    <property type="term" value="P:methylation"/>
    <property type="evidence" value="ECO:0007669"/>
    <property type="project" value="UniProtKB-KW"/>
</dbReference>
<keyword evidence="3" id="KW-1185">Reference proteome</keyword>
<dbReference type="SUPFAM" id="SSF53335">
    <property type="entry name" value="S-adenosyl-L-methionine-dependent methyltransferases"/>
    <property type="match status" value="1"/>
</dbReference>
<dbReference type="Gene3D" id="3.40.50.150">
    <property type="entry name" value="Vaccinia Virus protein VP39"/>
    <property type="match status" value="1"/>
</dbReference>
<protein>
    <submittedName>
        <fullName evidence="2">Methyltransferase family protein</fullName>
    </submittedName>
</protein>
<evidence type="ECO:0000259" key="1">
    <source>
        <dbReference type="Pfam" id="PF08241"/>
    </source>
</evidence>
<dbReference type="RefSeq" id="WP_119061163.1">
    <property type="nucleotide sequence ID" value="NZ_QXDF01000001.1"/>
</dbReference>
<dbReference type="PANTHER" id="PTHR45036">
    <property type="entry name" value="METHYLTRANSFERASE LIKE 7B"/>
    <property type="match status" value="1"/>
</dbReference>
<keyword evidence="2" id="KW-0808">Transferase</keyword>
<evidence type="ECO:0000313" key="2">
    <source>
        <dbReference type="EMBL" id="RIA56361.1"/>
    </source>
</evidence>
<dbReference type="EMBL" id="QXDF01000001">
    <property type="protein sequence ID" value="RIA56361.1"/>
    <property type="molecule type" value="Genomic_DNA"/>
</dbReference>
<feature type="domain" description="Methyltransferase type 11" evidence="1">
    <location>
        <begin position="38"/>
        <end position="128"/>
    </location>
</feature>
<dbReference type="GO" id="GO:0008757">
    <property type="term" value="F:S-adenosylmethionine-dependent methyltransferase activity"/>
    <property type="evidence" value="ECO:0007669"/>
    <property type="project" value="InterPro"/>
</dbReference>
<dbReference type="AlphaFoldDB" id="A0A397QDN2"/>
<name>A0A397QDN2_9HYPH</name>
<dbReference type="InterPro" id="IPR029063">
    <property type="entry name" value="SAM-dependent_MTases_sf"/>
</dbReference>
<dbReference type="Proteomes" id="UP000266273">
    <property type="component" value="Unassembled WGS sequence"/>
</dbReference>
<reference evidence="2 3" key="1">
    <citation type="submission" date="2018-08" db="EMBL/GenBank/DDBJ databases">
        <title>Genomic Encyclopedia of Archaeal and Bacterial Type Strains, Phase II (KMG-II): from individual species to whole genera.</title>
        <authorList>
            <person name="Goeker M."/>
        </authorList>
    </citation>
    <scope>NUCLEOTIDE SEQUENCE [LARGE SCALE GENOMIC DNA]</scope>
    <source>
        <strain evidence="2 3">DSM 5002</strain>
    </source>
</reference>
<proteinExistence type="predicted"/>
<dbReference type="Pfam" id="PF08241">
    <property type="entry name" value="Methyltransf_11"/>
    <property type="match status" value="1"/>
</dbReference>
<dbReference type="PANTHER" id="PTHR45036:SF1">
    <property type="entry name" value="METHYLTRANSFERASE LIKE 7A"/>
    <property type="match status" value="1"/>
</dbReference>
<evidence type="ECO:0000313" key="3">
    <source>
        <dbReference type="Proteomes" id="UP000266273"/>
    </source>
</evidence>